<dbReference type="GO" id="GO:0000472">
    <property type="term" value="P:endonucleolytic cleavage to generate mature 5'-end of SSU-rRNA from (SSU-rRNA, 5.8S rRNA, LSU-rRNA)"/>
    <property type="evidence" value="ECO:0007669"/>
    <property type="project" value="TreeGrafter"/>
</dbReference>
<comment type="subcellular location">
    <subcellularLocation>
        <location evidence="1">Nucleus</location>
        <location evidence="1">Nucleolus</location>
    </subcellularLocation>
</comment>
<dbReference type="GO" id="GO:0000447">
    <property type="term" value="P:endonucleolytic cleavage in ITS1 to separate SSU-rRNA from 5.8S rRNA and LSU-rRNA from tricistronic rRNA transcript (SSU-rRNA, 5.8S rRNA, LSU-rRNA)"/>
    <property type="evidence" value="ECO:0007669"/>
    <property type="project" value="TreeGrafter"/>
</dbReference>
<dbReference type="InterPro" id="IPR012677">
    <property type="entry name" value="Nucleotide-bd_a/b_plait_sf"/>
</dbReference>
<dbReference type="Proteomes" id="UP000250235">
    <property type="component" value="Unassembled WGS sequence"/>
</dbReference>
<dbReference type="SUPFAM" id="SSF54928">
    <property type="entry name" value="RNA-binding domain, RBD"/>
    <property type="match status" value="1"/>
</dbReference>
<name>A0A2Z7ARY9_9LAMI</name>
<dbReference type="GO" id="GO:0034462">
    <property type="term" value="P:small-subunit processome assembly"/>
    <property type="evidence" value="ECO:0007669"/>
    <property type="project" value="TreeGrafter"/>
</dbReference>
<organism evidence="6 7">
    <name type="scientific">Dorcoceras hygrometricum</name>
    <dbReference type="NCBI Taxonomy" id="472368"/>
    <lineage>
        <taxon>Eukaryota</taxon>
        <taxon>Viridiplantae</taxon>
        <taxon>Streptophyta</taxon>
        <taxon>Embryophyta</taxon>
        <taxon>Tracheophyta</taxon>
        <taxon>Spermatophyta</taxon>
        <taxon>Magnoliopsida</taxon>
        <taxon>eudicotyledons</taxon>
        <taxon>Gunneridae</taxon>
        <taxon>Pentapetalae</taxon>
        <taxon>asterids</taxon>
        <taxon>lamiids</taxon>
        <taxon>Lamiales</taxon>
        <taxon>Gesneriaceae</taxon>
        <taxon>Didymocarpoideae</taxon>
        <taxon>Trichosporeae</taxon>
        <taxon>Loxocarpinae</taxon>
        <taxon>Dorcoceras</taxon>
    </lineage>
</organism>
<dbReference type="InterPro" id="IPR034353">
    <property type="entry name" value="ABT1/ESF2_RRM"/>
</dbReference>
<evidence type="ECO:0000256" key="2">
    <source>
        <dbReference type="ARBA" id="ARBA00005819"/>
    </source>
</evidence>
<proteinExistence type="inferred from homology"/>
<dbReference type="GO" id="GO:0005730">
    <property type="term" value="C:nucleolus"/>
    <property type="evidence" value="ECO:0007669"/>
    <property type="project" value="UniProtKB-SubCell"/>
</dbReference>
<dbReference type="PANTHER" id="PTHR12311">
    <property type="entry name" value="ACTIVATOR OF BASAL TRANSCRIPTION 1"/>
    <property type="match status" value="1"/>
</dbReference>
<reference evidence="6 7" key="1">
    <citation type="journal article" date="2015" name="Proc. Natl. Acad. Sci. U.S.A.">
        <title>The resurrection genome of Boea hygrometrica: A blueprint for survival of dehydration.</title>
        <authorList>
            <person name="Xiao L."/>
            <person name="Yang G."/>
            <person name="Zhang L."/>
            <person name="Yang X."/>
            <person name="Zhao S."/>
            <person name="Ji Z."/>
            <person name="Zhou Q."/>
            <person name="Hu M."/>
            <person name="Wang Y."/>
            <person name="Chen M."/>
            <person name="Xu Y."/>
            <person name="Jin H."/>
            <person name="Xiao X."/>
            <person name="Hu G."/>
            <person name="Bao F."/>
            <person name="Hu Y."/>
            <person name="Wan P."/>
            <person name="Li L."/>
            <person name="Deng X."/>
            <person name="Kuang T."/>
            <person name="Xiang C."/>
            <person name="Zhu J.K."/>
            <person name="Oliver M.J."/>
            <person name="He Y."/>
        </authorList>
    </citation>
    <scope>NUCLEOTIDE SEQUENCE [LARGE SCALE GENOMIC DNA]</scope>
    <source>
        <strain evidence="7">cv. XS01</strain>
    </source>
</reference>
<sequence length="861" mass="97913">MWNHGCYPCPSHAAPAACNLFSQPTDVIHAYLAPSPQNFPEKTCSGGARRGRLQLRRRKKKEEDCSRAAASDAYNLSVYVPSSTCASSTAKIASKSSSFLDKVEAFGLQKSSKVEFDRMLVEEQVVARTCWHTEDGKSSDILIKKEKHKDKRKNSLMKEAEKADRRGVCYLSRLPPHMNPLKLRQILSEFGEIQRIYLAPEVLMPSDTMISLVEGINSLQMNSNSINNMEYNSSVAGTSCPPHLPSRKPYGYEGKSSGSPVITTDQEISRTCSPTTSVIVSKHSYKSFHSIMLENGDQGRLNRLKENSWPCYCVNQVEAFGLQKSSRVELDRMLAEERVVARTCCHTEDGKSSDILIKKEKQKDKRKKSLMNEAEKADRRGVCYLSRLPPHMNPLKLRQILSEFGEIQRIYLAPEDAAAQVRRKKSGGFPRKEFSEGWVEFTEKIIAKRVAKMLNCQQIGGKKRSSFYYDLWNIKYLSKFKWDDLTEEIATKNATREQKLALELSAAKRERDFYLSKVDQSIALSKIEERLKKKQKVEMKPKVIRWFPQKKPAVNEAGETKELSRDILAGPMSYLHVEFVARFQVENRTNVSLVGRGARYWSGRSGPEPNLELMVRIIIRVSFVSPIVDKSSVNSLDELIYCSPDFEESLEVPETKAEMMQALKERKAQSGGASSSRKPSKEKRKEPLERKERRKKRRNEEMGTKSARVTVPKDPSEEQDGRTNKDPEQQSTEEPYILLDTSAISFVSSPSGPVSLDFIRLLIPDRDFDQVKQTPDLKVLETAGLHFMQTLVWFGEAASRFSKAREEVIMTRRSMDGVLGRHDALMKQLVTTGLFLIGFRSFGVRIERPINFDLDDITSRY</sequence>
<dbReference type="GO" id="GO:0000480">
    <property type="term" value="P:endonucleolytic cleavage in 5'-ETS of tricistronic rRNA transcript (SSU-rRNA, 5.8S rRNA, LSU-rRNA)"/>
    <property type="evidence" value="ECO:0007669"/>
    <property type="project" value="TreeGrafter"/>
</dbReference>
<feature type="region of interest" description="Disordered" evidence="5">
    <location>
        <begin position="663"/>
        <end position="733"/>
    </location>
</feature>
<keyword evidence="7" id="KW-1185">Reference proteome</keyword>
<dbReference type="GO" id="GO:0003723">
    <property type="term" value="F:RNA binding"/>
    <property type="evidence" value="ECO:0007669"/>
    <property type="project" value="UniProtKB-KW"/>
</dbReference>
<keyword evidence="4" id="KW-0539">Nucleus</keyword>
<feature type="compositionally biased region" description="Basic and acidic residues" evidence="5">
    <location>
        <begin position="714"/>
        <end position="728"/>
    </location>
</feature>
<keyword evidence="3" id="KW-0694">RNA-binding</keyword>
<dbReference type="PANTHER" id="PTHR12311:SF7">
    <property type="entry name" value="ACTIVATOR OF BASAL TRANSCRIPTION 1"/>
    <property type="match status" value="1"/>
</dbReference>
<gene>
    <name evidence="6" type="ORF">F511_06441</name>
</gene>
<evidence type="ECO:0000256" key="1">
    <source>
        <dbReference type="ARBA" id="ARBA00004604"/>
    </source>
</evidence>
<accession>A0A2Z7ARY9</accession>
<evidence type="ECO:0000256" key="4">
    <source>
        <dbReference type="ARBA" id="ARBA00023242"/>
    </source>
</evidence>
<dbReference type="AlphaFoldDB" id="A0A2Z7ARY9"/>
<dbReference type="InterPro" id="IPR035979">
    <property type="entry name" value="RBD_domain_sf"/>
</dbReference>
<evidence type="ECO:0008006" key="8">
    <source>
        <dbReference type="Google" id="ProtNLM"/>
    </source>
</evidence>
<protein>
    <recommendedName>
        <fullName evidence="8">RRM domain-containing protein</fullName>
    </recommendedName>
</protein>
<evidence type="ECO:0000256" key="3">
    <source>
        <dbReference type="ARBA" id="ARBA00022884"/>
    </source>
</evidence>
<dbReference type="Gene3D" id="3.30.70.330">
    <property type="match status" value="1"/>
</dbReference>
<evidence type="ECO:0000256" key="5">
    <source>
        <dbReference type="SAM" id="MobiDB-lite"/>
    </source>
</evidence>
<dbReference type="EMBL" id="KV012576">
    <property type="protein sequence ID" value="KZV24615.1"/>
    <property type="molecule type" value="Genomic_DNA"/>
</dbReference>
<dbReference type="InterPro" id="IPR039119">
    <property type="entry name" value="ABT1/Esf2"/>
</dbReference>
<dbReference type="OrthoDB" id="287393at2759"/>
<evidence type="ECO:0000313" key="7">
    <source>
        <dbReference type="Proteomes" id="UP000250235"/>
    </source>
</evidence>
<comment type="similarity">
    <text evidence="2">Belongs to the ESF2/ABP1 family.</text>
</comment>
<evidence type="ECO:0000313" key="6">
    <source>
        <dbReference type="EMBL" id="KZV24615.1"/>
    </source>
</evidence>
<dbReference type="CDD" id="cd12263">
    <property type="entry name" value="RRM_ABT1_like"/>
    <property type="match status" value="1"/>
</dbReference>